<dbReference type="PANTHER" id="PTHR10840">
    <property type="entry name" value="PROGRAMMED CELL DEATH PROTEIN 5"/>
    <property type="match status" value="1"/>
</dbReference>
<dbReference type="InterPro" id="IPR002836">
    <property type="entry name" value="PDCD5-like"/>
</dbReference>
<dbReference type="InterPro" id="IPR036883">
    <property type="entry name" value="PDCD5-like_sf"/>
</dbReference>
<accession>A0AAW2Z3M3</accession>
<gene>
    <name evidence="3" type="ORF">AKO1_011883</name>
</gene>
<evidence type="ECO:0000313" key="4">
    <source>
        <dbReference type="Proteomes" id="UP001431209"/>
    </source>
</evidence>
<dbReference type="GO" id="GO:0005829">
    <property type="term" value="C:cytosol"/>
    <property type="evidence" value="ECO:0007669"/>
    <property type="project" value="TreeGrafter"/>
</dbReference>
<dbReference type="Proteomes" id="UP001431209">
    <property type="component" value="Unassembled WGS sequence"/>
</dbReference>
<feature type="compositionally biased region" description="Low complexity" evidence="2">
    <location>
        <begin position="10"/>
        <end position="36"/>
    </location>
</feature>
<dbReference type="Pfam" id="PF01984">
    <property type="entry name" value="dsDNA_bind"/>
    <property type="match status" value="1"/>
</dbReference>
<dbReference type="PANTHER" id="PTHR10840:SF0">
    <property type="entry name" value="PROGRAMMED CELL DEATH PROTEIN 5"/>
    <property type="match status" value="1"/>
</dbReference>
<dbReference type="AlphaFoldDB" id="A0AAW2Z3M3"/>
<dbReference type="GO" id="GO:0005634">
    <property type="term" value="C:nucleus"/>
    <property type="evidence" value="ECO:0007669"/>
    <property type="project" value="TreeGrafter"/>
</dbReference>
<evidence type="ECO:0000256" key="2">
    <source>
        <dbReference type="SAM" id="MobiDB-lite"/>
    </source>
</evidence>
<sequence length="132" mass="14907">MNEEDIKKLAAAQQQQGGGEADAAAQAKQQQQQVEEAQARKNQILSQILEADAYSRLQRISLVRPDRCAQVEASLIKMATNRQLSGKVSEKQLIGMLEQYSEQTKPKTKITIQRKNNLWDEDDDFNDDTDSD</sequence>
<comment type="similarity">
    <text evidence="1">Belongs to the PDCD5 family.</text>
</comment>
<dbReference type="EMBL" id="JAOPGA020000997">
    <property type="protein sequence ID" value="KAL0483867.1"/>
    <property type="molecule type" value="Genomic_DNA"/>
</dbReference>
<evidence type="ECO:0000313" key="3">
    <source>
        <dbReference type="EMBL" id="KAL0483867.1"/>
    </source>
</evidence>
<feature type="region of interest" description="Disordered" evidence="2">
    <location>
        <begin position="1"/>
        <end position="37"/>
    </location>
</feature>
<comment type="caution">
    <text evidence="3">The sequence shown here is derived from an EMBL/GenBank/DDBJ whole genome shotgun (WGS) entry which is preliminary data.</text>
</comment>
<dbReference type="Gene3D" id="1.10.8.140">
    <property type="entry name" value="PDCD5-like"/>
    <property type="match status" value="1"/>
</dbReference>
<dbReference type="PIRSF" id="PIRSF015730">
    <property type="entry name" value="TFAR19"/>
    <property type="match status" value="1"/>
</dbReference>
<keyword evidence="4" id="KW-1185">Reference proteome</keyword>
<evidence type="ECO:0000256" key="1">
    <source>
        <dbReference type="ARBA" id="ARBA00010490"/>
    </source>
</evidence>
<reference evidence="3 4" key="1">
    <citation type="submission" date="2024-03" db="EMBL/GenBank/DDBJ databases">
        <title>The Acrasis kona genome and developmental transcriptomes reveal deep origins of eukaryotic multicellular pathways.</title>
        <authorList>
            <person name="Sheikh S."/>
            <person name="Fu C.-J."/>
            <person name="Brown M.W."/>
            <person name="Baldauf S.L."/>
        </authorList>
    </citation>
    <scope>NUCLEOTIDE SEQUENCE [LARGE SCALE GENOMIC DNA]</scope>
    <source>
        <strain evidence="3 4">ATCC MYA-3509</strain>
    </source>
</reference>
<dbReference type="GO" id="GO:0003677">
    <property type="term" value="F:DNA binding"/>
    <property type="evidence" value="ECO:0007669"/>
    <property type="project" value="InterPro"/>
</dbReference>
<name>A0AAW2Z3M3_9EUKA</name>
<organism evidence="3 4">
    <name type="scientific">Acrasis kona</name>
    <dbReference type="NCBI Taxonomy" id="1008807"/>
    <lineage>
        <taxon>Eukaryota</taxon>
        <taxon>Discoba</taxon>
        <taxon>Heterolobosea</taxon>
        <taxon>Tetramitia</taxon>
        <taxon>Eutetramitia</taxon>
        <taxon>Acrasidae</taxon>
        <taxon>Acrasis</taxon>
    </lineage>
</organism>
<dbReference type="SUPFAM" id="SSF46950">
    <property type="entry name" value="Double-stranded DNA-binding domain"/>
    <property type="match status" value="1"/>
</dbReference>
<protein>
    <recommendedName>
        <fullName evidence="5">Programmed cell death protein 5</fullName>
    </recommendedName>
</protein>
<evidence type="ECO:0008006" key="5">
    <source>
        <dbReference type="Google" id="ProtNLM"/>
    </source>
</evidence>
<proteinExistence type="inferred from homology"/>